<evidence type="ECO:0000313" key="4">
    <source>
        <dbReference type="Proteomes" id="UP000695022"/>
    </source>
</evidence>
<gene>
    <name evidence="5" type="primary">LOC106811694</name>
</gene>
<dbReference type="InterPro" id="IPR004827">
    <property type="entry name" value="bZIP"/>
</dbReference>
<dbReference type="PROSITE" id="PS50217">
    <property type="entry name" value="BZIP"/>
    <property type="match status" value="1"/>
</dbReference>
<dbReference type="InterPro" id="IPR046347">
    <property type="entry name" value="bZIP_sf"/>
</dbReference>
<dbReference type="Proteomes" id="UP000695022">
    <property type="component" value="Unplaced"/>
</dbReference>
<feature type="domain" description="BZIP" evidence="3">
    <location>
        <begin position="221"/>
        <end position="284"/>
    </location>
</feature>
<dbReference type="Gene3D" id="1.20.5.170">
    <property type="match status" value="1"/>
</dbReference>
<dbReference type="RefSeq" id="XP_014670884.1">
    <property type="nucleotide sequence ID" value="XM_014815398.1"/>
</dbReference>
<dbReference type="PANTHER" id="PTHR23334:SF20">
    <property type="entry name" value="BASIC LEUCINE ZIPPER 24"/>
    <property type="match status" value="1"/>
</dbReference>
<organism evidence="4 5">
    <name type="scientific">Priapulus caudatus</name>
    <name type="common">Priapulid worm</name>
    <dbReference type="NCBI Taxonomy" id="37621"/>
    <lineage>
        <taxon>Eukaryota</taxon>
        <taxon>Metazoa</taxon>
        <taxon>Ecdysozoa</taxon>
        <taxon>Scalidophora</taxon>
        <taxon>Priapulida</taxon>
        <taxon>Priapulimorpha</taxon>
        <taxon>Priapulimorphida</taxon>
        <taxon>Priapulidae</taxon>
        <taxon>Priapulus</taxon>
    </lineage>
</organism>
<reference evidence="5" key="1">
    <citation type="submission" date="2025-08" db="UniProtKB">
        <authorList>
            <consortium name="RefSeq"/>
        </authorList>
    </citation>
    <scope>IDENTIFICATION</scope>
</reference>
<accession>A0ABM1EFB3</accession>
<evidence type="ECO:0000313" key="5">
    <source>
        <dbReference type="RefSeq" id="XP_014670884.1"/>
    </source>
</evidence>
<feature type="coiled-coil region" evidence="1">
    <location>
        <begin position="239"/>
        <end position="280"/>
    </location>
</feature>
<proteinExistence type="predicted"/>
<evidence type="ECO:0000256" key="2">
    <source>
        <dbReference type="SAM" id="MobiDB-lite"/>
    </source>
</evidence>
<evidence type="ECO:0000259" key="3">
    <source>
        <dbReference type="PROSITE" id="PS50217"/>
    </source>
</evidence>
<sequence>MDSPNFYDFDSEKWHKTEKNPFLLSEDSEPECTDLGYTETALDFNGLLNGSSFLITPEADLLDNIFGQRDDSAFDVAIGCSESALPTADTYMPPATSSSISTSSSSSALATSEADVWSYVKVKPEPHEGYLRSSCPLTLQPIEVEHNYTSPSASTATLPTAGATTVSEQAFASCVTAAAVPAGHGIRVTTTSVIGVPSPQSPRRARGGGKAARKKLVDRESEDYRCRRERNNIAVRKSRQKAKERHVETEDKVKDLASHNEALQLKVETLTQELNAMRRLLSNVAASRLESRSLNKLVLKPE</sequence>
<dbReference type="Pfam" id="PF07716">
    <property type="entry name" value="bZIP_2"/>
    <property type="match status" value="1"/>
</dbReference>
<dbReference type="CDD" id="cd14693">
    <property type="entry name" value="bZIP_CEBP"/>
    <property type="match status" value="1"/>
</dbReference>
<protein>
    <submittedName>
        <fullName evidence="5">CCAAT/enhancer-binding protein-like</fullName>
    </submittedName>
</protein>
<feature type="compositionally biased region" description="Basic residues" evidence="2">
    <location>
        <begin position="203"/>
        <end position="214"/>
    </location>
</feature>
<keyword evidence="1" id="KW-0175">Coiled coil</keyword>
<dbReference type="SUPFAM" id="SSF57959">
    <property type="entry name" value="Leucine zipper domain"/>
    <property type="match status" value="1"/>
</dbReference>
<keyword evidence="4" id="KW-1185">Reference proteome</keyword>
<feature type="region of interest" description="Disordered" evidence="2">
    <location>
        <begin position="193"/>
        <end position="216"/>
    </location>
</feature>
<evidence type="ECO:0000256" key="1">
    <source>
        <dbReference type="SAM" id="Coils"/>
    </source>
</evidence>
<dbReference type="InterPro" id="IPR031106">
    <property type="entry name" value="C/EBP"/>
</dbReference>
<dbReference type="SMART" id="SM00338">
    <property type="entry name" value="BRLZ"/>
    <property type="match status" value="1"/>
</dbReference>
<dbReference type="GeneID" id="106811694"/>
<name>A0ABM1EFB3_PRICU</name>
<dbReference type="PANTHER" id="PTHR23334">
    <property type="entry name" value="CCAAT/ENHANCER BINDING PROTEIN"/>
    <property type="match status" value="1"/>
</dbReference>